<dbReference type="Gene3D" id="3.40.1260.10">
    <property type="entry name" value="DsrEFH-like"/>
    <property type="match status" value="1"/>
</dbReference>
<keyword evidence="2" id="KW-1185">Reference proteome</keyword>
<sequence length="50" mass="5867">MQEILLVINESPYGSEKAYNALRTAMNLQKKVKKIFGELKISNFWLTFFL</sequence>
<dbReference type="AlphaFoldDB" id="A0A1G9T7W1"/>
<dbReference type="RefSeq" id="WP_234985620.1">
    <property type="nucleotide sequence ID" value="NZ_FNGO01000035.1"/>
</dbReference>
<protein>
    <submittedName>
        <fullName evidence="1">Uncharacterized protein</fullName>
    </submittedName>
</protein>
<dbReference type="EMBL" id="FNGO01000035">
    <property type="protein sequence ID" value="SDM43793.1"/>
    <property type="molecule type" value="Genomic_DNA"/>
</dbReference>
<evidence type="ECO:0000313" key="1">
    <source>
        <dbReference type="EMBL" id="SDM43793.1"/>
    </source>
</evidence>
<dbReference type="InterPro" id="IPR027396">
    <property type="entry name" value="DsrEFH-like"/>
</dbReference>
<reference evidence="1 2" key="1">
    <citation type="submission" date="2016-10" db="EMBL/GenBank/DDBJ databases">
        <authorList>
            <person name="de Groot N.N."/>
        </authorList>
    </citation>
    <scope>NUCLEOTIDE SEQUENCE [LARGE SCALE GENOMIC DNA]</scope>
    <source>
        <strain evidence="1 2">SLAS-1</strain>
    </source>
</reference>
<organism evidence="1 2">
    <name type="scientific">Halarsenatibacter silvermanii</name>
    <dbReference type="NCBI Taxonomy" id="321763"/>
    <lineage>
        <taxon>Bacteria</taxon>
        <taxon>Bacillati</taxon>
        <taxon>Bacillota</taxon>
        <taxon>Clostridia</taxon>
        <taxon>Halanaerobiales</taxon>
        <taxon>Halarsenatibacteraceae</taxon>
        <taxon>Halarsenatibacter</taxon>
    </lineage>
</organism>
<name>A0A1G9T7W1_9FIRM</name>
<proteinExistence type="predicted"/>
<gene>
    <name evidence="1" type="ORF">SAMN04488692_13515</name>
</gene>
<dbReference type="Proteomes" id="UP000199476">
    <property type="component" value="Unassembled WGS sequence"/>
</dbReference>
<evidence type="ECO:0000313" key="2">
    <source>
        <dbReference type="Proteomes" id="UP000199476"/>
    </source>
</evidence>
<dbReference type="SUPFAM" id="SSF75169">
    <property type="entry name" value="DsrEFH-like"/>
    <property type="match status" value="1"/>
</dbReference>
<accession>A0A1G9T7W1</accession>